<dbReference type="InterPro" id="IPR050905">
    <property type="entry name" value="Plant_NBS-LRR"/>
</dbReference>
<dbReference type="Gene3D" id="1.10.10.10">
    <property type="entry name" value="Winged helix-like DNA-binding domain superfamily/Winged helix DNA-binding domain"/>
    <property type="match status" value="1"/>
</dbReference>
<dbReference type="AlphaFoldDB" id="A0A7J8YAA0"/>
<protein>
    <recommendedName>
        <fullName evidence="13">NB-ARC domain-containing protein</fullName>
    </recommendedName>
</protein>
<dbReference type="Gene3D" id="1.10.8.430">
    <property type="entry name" value="Helical domain of apoptotic protease-activating factors"/>
    <property type="match status" value="1"/>
</dbReference>
<dbReference type="PRINTS" id="PR00364">
    <property type="entry name" value="DISEASERSIST"/>
</dbReference>
<sequence>MEFVEPIFCIANCLGTPVCKYLQYHRKLNYYVRNFKIIRDELGSQMEDIELQLKAELLHPMGKIPKKGVENWLAKVKVMIKEAQDVENTVTNGRYVCRAWNGKLVDKKTREMKKLLDKVPNALGSLVIDGPSVGLPLPTSELVGEKAVKDEIWQCLMQEEVSKIGVWGMGGVGKTTIMKHIHNDLLKERIFYKVIWLTVSKEFDVVKLQDDIASALNLKKDLDKAGDKLKRAAFLSEMLKKAGKHILILDDVWDKISLEEVGIPEPTSGNGCKMVLTTRSEQVCKYIDCKVIIVKPLSEEEALILFLNKVGPNIVQSPTLMPTLRLVVKECAGLPLTIVVVAGTLKGENEPRIWKNALKELKERIGKVEGAEAEVIERLKFSFDHLKDDKVKHCFLYCAFYPEDFKIPKNELIECWIDEGFIDEMDTREEMKDKGHVIMKKLEDNCLLEKCSNHLRWTCVKMHDAVRDMALSITNVNSRCMIQAGKQSIKLLKKDGWMADVEKVSLMRNSISRILKDRSSPQHQLLKTLLLQDNPIEKIPNSFFANMPSLSVLNLSRTKIERLPNSISKLENLTTLLLDGCQALRYLPCLSKLQGLKKLNLCQTKIEEAPEGMDMLINLRYLDLYVDTLKEIPIGLLPKLSRLQHLRFDEDNEKTNLKAEEVVPLEKLESFCGRFKDMHELNKFASSMQQCKSNLIKYRLQVGPSCWEHERDKFVSINELEFCQGEFIMLPTDIQQLDISDCHGLEFLVSSSSFSYSCSHPFHSLELLHLRHLPELSELIKVERLILSATFSHLKRILIWRCMSMKTLFAHWLLPNLQNLEEIWVEDCDELVEILGTSTLEDDQDAEKGSDAFIKFNLPKLRNLELHALPELKSICRKSGAMVCDSLQVINVSSCDKLKRIPPFVPLIGNGQPYGHAPPSLKITSSTFWWESLEWDDPNFKSVLQPHWHPW</sequence>
<dbReference type="Gene3D" id="3.80.10.10">
    <property type="entry name" value="Ribonuclease Inhibitor"/>
    <property type="match status" value="2"/>
</dbReference>
<evidence type="ECO:0000313" key="11">
    <source>
        <dbReference type="EMBL" id="MBA0696525.1"/>
    </source>
</evidence>
<dbReference type="GO" id="GO:0043531">
    <property type="term" value="F:ADP binding"/>
    <property type="evidence" value="ECO:0007669"/>
    <property type="project" value="InterPro"/>
</dbReference>
<keyword evidence="12" id="KW-1185">Reference proteome</keyword>
<evidence type="ECO:0000256" key="1">
    <source>
        <dbReference type="ARBA" id="ARBA00008894"/>
    </source>
</evidence>
<dbReference type="InterPro" id="IPR036388">
    <property type="entry name" value="WH-like_DNA-bd_sf"/>
</dbReference>
<evidence type="ECO:0000256" key="3">
    <source>
        <dbReference type="ARBA" id="ARBA00022737"/>
    </source>
</evidence>
<keyword evidence="3" id="KW-0677">Repeat</keyword>
<dbReference type="InterPro" id="IPR042197">
    <property type="entry name" value="Apaf_helical"/>
</dbReference>
<dbReference type="FunFam" id="1.10.10.10:FF:000322">
    <property type="entry name" value="Probable disease resistance protein At1g63360"/>
    <property type="match status" value="1"/>
</dbReference>
<dbReference type="Pfam" id="PF23559">
    <property type="entry name" value="WHD_DRP"/>
    <property type="match status" value="1"/>
</dbReference>
<dbReference type="Pfam" id="PF23247">
    <property type="entry name" value="LRR_RPS2"/>
    <property type="match status" value="1"/>
</dbReference>
<evidence type="ECO:0000256" key="5">
    <source>
        <dbReference type="ARBA" id="ARBA00022821"/>
    </source>
</evidence>
<dbReference type="EMBL" id="JABFAA010000011">
    <property type="protein sequence ID" value="MBA0696525.1"/>
    <property type="molecule type" value="Genomic_DNA"/>
</dbReference>
<keyword evidence="6" id="KW-0067">ATP-binding</keyword>
<dbReference type="SUPFAM" id="SSF52058">
    <property type="entry name" value="L domain-like"/>
    <property type="match status" value="1"/>
</dbReference>
<gene>
    <name evidence="11" type="ORF">Goari_003071</name>
</gene>
<dbReference type="InterPro" id="IPR032675">
    <property type="entry name" value="LRR_dom_sf"/>
</dbReference>
<evidence type="ECO:0008006" key="13">
    <source>
        <dbReference type="Google" id="ProtNLM"/>
    </source>
</evidence>
<evidence type="ECO:0000259" key="8">
    <source>
        <dbReference type="Pfam" id="PF23247"/>
    </source>
</evidence>
<proteinExistence type="inferred from homology"/>
<dbReference type="Gene3D" id="3.40.50.300">
    <property type="entry name" value="P-loop containing nucleotide triphosphate hydrolases"/>
    <property type="match status" value="1"/>
</dbReference>
<comment type="caution">
    <text evidence="11">The sequence shown here is derived from an EMBL/GenBank/DDBJ whole genome shotgun (WGS) entry which is preliminary data.</text>
</comment>
<dbReference type="SUPFAM" id="SSF52540">
    <property type="entry name" value="P-loop containing nucleoside triphosphate hydrolases"/>
    <property type="match status" value="1"/>
</dbReference>
<evidence type="ECO:0000313" key="12">
    <source>
        <dbReference type="Proteomes" id="UP000593577"/>
    </source>
</evidence>
<dbReference type="PANTHER" id="PTHR33463:SF212">
    <property type="entry name" value="AND NB-ARC DOMAINS-CONTAINING DISEASE RESISTANCE PROTEIN, PUTATIVE-RELATED"/>
    <property type="match status" value="1"/>
</dbReference>
<evidence type="ECO:0000256" key="2">
    <source>
        <dbReference type="ARBA" id="ARBA00022614"/>
    </source>
</evidence>
<feature type="domain" description="Disease resistance protein At4g27190-like leucine-rich repeats" evidence="8">
    <location>
        <begin position="767"/>
        <end position="902"/>
    </location>
</feature>
<keyword evidence="4" id="KW-0547">Nucleotide-binding</keyword>
<dbReference type="PANTHER" id="PTHR33463">
    <property type="entry name" value="NB-ARC DOMAIN-CONTAINING PROTEIN-RELATED"/>
    <property type="match status" value="1"/>
</dbReference>
<evidence type="ECO:0000256" key="4">
    <source>
        <dbReference type="ARBA" id="ARBA00022741"/>
    </source>
</evidence>
<feature type="domain" description="NB-ARC" evidence="7">
    <location>
        <begin position="147"/>
        <end position="313"/>
    </location>
</feature>
<evidence type="ECO:0000259" key="7">
    <source>
        <dbReference type="Pfam" id="PF00931"/>
    </source>
</evidence>
<dbReference type="Pfam" id="PF00931">
    <property type="entry name" value="NB-ARC"/>
    <property type="match status" value="1"/>
</dbReference>
<evidence type="ECO:0000259" key="9">
    <source>
        <dbReference type="Pfam" id="PF23559"/>
    </source>
</evidence>
<name>A0A7J8YAA0_GOSAI</name>
<keyword evidence="5" id="KW-0611">Plant defense</keyword>
<dbReference type="GO" id="GO:0005524">
    <property type="term" value="F:ATP binding"/>
    <property type="evidence" value="ECO:0007669"/>
    <property type="project" value="UniProtKB-KW"/>
</dbReference>
<reference evidence="11 12" key="1">
    <citation type="journal article" date="2019" name="Genome Biol. Evol.">
        <title>Insights into the evolution of the New World diploid cottons (Gossypium, subgenus Houzingenia) based on genome sequencing.</title>
        <authorList>
            <person name="Grover C.E."/>
            <person name="Arick M.A. 2nd"/>
            <person name="Thrash A."/>
            <person name="Conover J.L."/>
            <person name="Sanders W.S."/>
            <person name="Peterson D.G."/>
            <person name="Frelichowski J.E."/>
            <person name="Scheffler J.A."/>
            <person name="Scheffler B.E."/>
            <person name="Wendel J.F."/>
        </authorList>
    </citation>
    <scope>NUCLEOTIDE SEQUENCE [LARGE SCALE GENOMIC DNA]</scope>
    <source>
        <strain evidence="11">185</strain>
        <tissue evidence="11">Leaf</tissue>
    </source>
</reference>
<dbReference type="InterPro" id="IPR058922">
    <property type="entry name" value="WHD_DRP"/>
</dbReference>
<feature type="domain" description="Disease resistance protein winged helix" evidence="9">
    <location>
        <begin position="401"/>
        <end position="470"/>
    </location>
</feature>
<keyword evidence="2" id="KW-0433">Leucine-rich repeat</keyword>
<accession>A0A7J8YAA0</accession>
<dbReference type="Pfam" id="PF23598">
    <property type="entry name" value="LRR_14"/>
    <property type="match status" value="1"/>
</dbReference>
<organism evidence="11 12">
    <name type="scientific">Gossypium aridum</name>
    <name type="common">American cotton</name>
    <name type="synonym">Erioxylum aridum</name>
    <dbReference type="NCBI Taxonomy" id="34290"/>
    <lineage>
        <taxon>Eukaryota</taxon>
        <taxon>Viridiplantae</taxon>
        <taxon>Streptophyta</taxon>
        <taxon>Embryophyta</taxon>
        <taxon>Tracheophyta</taxon>
        <taxon>Spermatophyta</taxon>
        <taxon>Magnoliopsida</taxon>
        <taxon>eudicotyledons</taxon>
        <taxon>Gunneridae</taxon>
        <taxon>Pentapetalae</taxon>
        <taxon>rosids</taxon>
        <taxon>malvids</taxon>
        <taxon>Malvales</taxon>
        <taxon>Malvaceae</taxon>
        <taxon>Malvoideae</taxon>
        <taxon>Gossypium</taxon>
    </lineage>
</organism>
<dbReference type="PROSITE" id="PS51450">
    <property type="entry name" value="LRR"/>
    <property type="match status" value="1"/>
</dbReference>
<dbReference type="InterPro" id="IPR055414">
    <property type="entry name" value="LRR_R13L4/SHOC2-like"/>
</dbReference>
<dbReference type="InterPro" id="IPR027417">
    <property type="entry name" value="P-loop_NTPase"/>
</dbReference>
<dbReference type="InterPro" id="IPR002182">
    <property type="entry name" value="NB-ARC"/>
</dbReference>
<dbReference type="GO" id="GO:0006952">
    <property type="term" value="P:defense response"/>
    <property type="evidence" value="ECO:0007669"/>
    <property type="project" value="UniProtKB-KW"/>
</dbReference>
<dbReference type="Proteomes" id="UP000593577">
    <property type="component" value="Unassembled WGS sequence"/>
</dbReference>
<feature type="domain" description="Disease resistance R13L4/SHOC-2-like LRR" evidence="10">
    <location>
        <begin position="526"/>
        <end position="696"/>
    </location>
</feature>
<evidence type="ECO:0000256" key="6">
    <source>
        <dbReference type="ARBA" id="ARBA00022840"/>
    </source>
</evidence>
<dbReference type="InterPro" id="IPR001611">
    <property type="entry name" value="Leu-rich_rpt"/>
</dbReference>
<dbReference type="InterPro" id="IPR057135">
    <property type="entry name" value="At4g27190-like_LRR"/>
</dbReference>
<comment type="similarity">
    <text evidence="1">Belongs to the disease resistance NB-LRR family.</text>
</comment>
<evidence type="ECO:0000259" key="10">
    <source>
        <dbReference type="Pfam" id="PF23598"/>
    </source>
</evidence>
<dbReference type="FunFam" id="3.40.50.300:FF:001091">
    <property type="entry name" value="Probable disease resistance protein At1g61300"/>
    <property type="match status" value="1"/>
</dbReference>